<sequence length="179" mass="19233">MSITVPSPDKSTAPAIPSMFRPSGGGLLPGIPAQPSPEQAADAISAQTRLVPAKVGQSGRVQTVYIECPTWCVVDHADRVNYLEDVMHYSDFDVVQVATRTDDDLAHSAMMLNISSDPAAREPWRRSAHLVVNTTGSASDAYLTPALAEELADDLIAFAAQLRHKARQVRLLNQAEGQA</sequence>
<name>A0A1H0EFX5_9ACTN</name>
<gene>
    <name evidence="1" type="ORF">SAMN05444921_1441</name>
</gene>
<organism evidence="1 2">
    <name type="scientific">Streptomyces wuyuanensis</name>
    <dbReference type="NCBI Taxonomy" id="1196353"/>
    <lineage>
        <taxon>Bacteria</taxon>
        <taxon>Bacillati</taxon>
        <taxon>Actinomycetota</taxon>
        <taxon>Actinomycetes</taxon>
        <taxon>Kitasatosporales</taxon>
        <taxon>Streptomycetaceae</taxon>
        <taxon>Streptomyces</taxon>
    </lineage>
</organism>
<dbReference type="EMBL" id="FNHI01000044">
    <property type="protein sequence ID" value="SDN81220.1"/>
    <property type="molecule type" value="Genomic_DNA"/>
</dbReference>
<keyword evidence="2" id="KW-1185">Reference proteome</keyword>
<dbReference type="Pfam" id="PF21848">
    <property type="entry name" value="DUF6907"/>
    <property type="match status" value="1"/>
</dbReference>
<reference evidence="2" key="1">
    <citation type="submission" date="2016-10" db="EMBL/GenBank/DDBJ databases">
        <authorList>
            <person name="Varghese N."/>
            <person name="Submissions S."/>
        </authorList>
    </citation>
    <scope>NUCLEOTIDE SEQUENCE [LARGE SCALE GENOMIC DNA]</scope>
    <source>
        <strain evidence="2">CGMCC 4.7042</strain>
    </source>
</reference>
<proteinExistence type="predicted"/>
<evidence type="ECO:0000313" key="1">
    <source>
        <dbReference type="EMBL" id="SDN81220.1"/>
    </source>
</evidence>
<dbReference type="GeneID" id="40834421"/>
<dbReference type="AlphaFoldDB" id="A0A1H0EFX5"/>
<accession>A0A1H0EFX5</accession>
<dbReference type="OrthoDB" id="4332276at2"/>
<evidence type="ECO:0000313" key="2">
    <source>
        <dbReference type="Proteomes" id="UP000199063"/>
    </source>
</evidence>
<dbReference type="Proteomes" id="UP000199063">
    <property type="component" value="Unassembled WGS sequence"/>
</dbReference>
<protein>
    <submittedName>
        <fullName evidence="1">Uncharacterized protein</fullName>
    </submittedName>
</protein>
<dbReference type="InterPro" id="IPR054202">
    <property type="entry name" value="DUF6907"/>
</dbReference>
<dbReference type="RefSeq" id="WP_093662612.1">
    <property type="nucleotide sequence ID" value="NZ_FNHI01000044.1"/>
</dbReference>
<dbReference type="STRING" id="1196353.SAMN05444921_1441"/>